<evidence type="ECO:0000256" key="1">
    <source>
        <dbReference type="SAM" id="MobiDB-lite"/>
    </source>
</evidence>
<evidence type="ECO:0000313" key="3">
    <source>
        <dbReference type="EMBL" id="KAB8071678.1"/>
    </source>
</evidence>
<evidence type="ECO:0000313" key="4">
    <source>
        <dbReference type="Proteomes" id="UP000326565"/>
    </source>
</evidence>
<gene>
    <name evidence="3" type="ORF">BDV29DRAFT_159247</name>
</gene>
<dbReference type="Proteomes" id="UP000326565">
    <property type="component" value="Unassembled WGS sequence"/>
</dbReference>
<feature type="chain" id="PRO_5024791417" evidence="2">
    <location>
        <begin position="23"/>
        <end position="121"/>
    </location>
</feature>
<dbReference type="EMBL" id="ML732266">
    <property type="protein sequence ID" value="KAB8071678.1"/>
    <property type="molecule type" value="Genomic_DNA"/>
</dbReference>
<dbReference type="OrthoDB" id="4469100at2759"/>
<evidence type="ECO:0000256" key="2">
    <source>
        <dbReference type="SAM" id="SignalP"/>
    </source>
</evidence>
<feature type="signal peptide" evidence="2">
    <location>
        <begin position="1"/>
        <end position="22"/>
    </location>
</feature>
<keyword evidence="2" id="KW-0732">Signal</keyword>
<organism evidence="3 4">
    <name type="scientific">Aspergillus leporis</name>
    <dbReference type="NCBI Taxonomy" id="41062"/>
    <lineage>
        <taxon>Eukaryota</taxon>
        <taxon>Fungi</taxon>
        <taxon>Dikarya</taxon>
        <taxon>Ascomycota</taxon>
        <taxon>Pezizomycotina</taxon>
        <taxon>Eurotiomycetes</taxon>
        <taxon>Eurotiomycetidae</taxon>
        <taxon>Eurotiales</taxon>
        <taxon>Aspergillaceae</taxon>
        <taxon>Aspergillus</taxon>
        <taxon>Aspergillus subgen. Circumdati</taxon>
    </lineage>
</organism>
<protein>
    <submittedName>
        <fullName evidence="3">Uncharacterized protein</fullName>
    </submittedName>
</protein>
<dbReference type="AlphaFoldDB" id="A0A5N5WSX3"/>
<name>A0A5N5WSX3_9EURO</name>
<reference evidence="3 4" key="1">
    <citation type="submission" date="2019-04" db="EMBL/GenBank/DDBJ databases">
        <title>Friends and foes A comparative genomics study of 23 Aspergillus species from section Flavi.</title>
        <authorList>
            <consortium name="DOE Joint Genome Institute"/>
            <person name="Kjaerbolling I."/>
            <person name="Vesth T."/>
            <person name="Frisvad J.C."/>
            <person name="Nybo J.L."/>
            <person name="Theobald S."/>
            <person name="Kildgaard S."/>
            <person name="Isbrandt T."/>
            <person name="Kuo A."/>
            <person name="Sato A."/>
            <person name="Lyhne E.K."/>
            <person name="Kogle M.E."/>
            <person name="Wiebenga A."/>
            <person name="Kun R.S."/>
            <person name="Lubbers R.J."/>
            <person name="Makela M.R."/>
            <person name="Barry K."/>
            <person name="Chovatia M."/>
            <person name="Clum A."/>
            <person name="Daum C."/>
            <person name="Haridas S."/>
            <person name="He G."/>
            <person name="LaButti K."/>
            <person name="Lipzen A."/>
            <person name="Mondo S."/>
            <person name="Riley R."/>
            <person name="Salamov A."/>
            <person name="Simmons B.A."/>
            <person name="Magnuson J.K."/>
            <person name="Henrissat B."/>
            <person name="Mortensen U.H."/>
            <person name="Larsen T.O."/>
            <person name="Devries R.P."/>
            <person name="Grigoriev I.V."/>
            <person name="Machida M."/>
            <person name="Baker S.E."/>
            <person name="Andersen M.R."/>
        </authorList>
    </citation>
    <scope>NUCLEOTIDE SEQUENCE [LARGE SCALE GENOMIC DNA]</scope>
    <source>
        <strain evidence="3 4">CBS 151.66</strain>
    </source>
</reference>
<keyword evidence="4" id="KW-1185">Reference proteome</keyword>
<accession>A0A5N5WSX3</accession>
<sequence length="121" mass="13288">MRFLQTALVAAIALCTASVAAADVNFTYVSNGYGHFQVIEPRRLTALDHPGYLSAVKSTANCLARCQENPRQFHIKAGLQKLKPPRYVEKVYCNDPPTNDPPSDESPSDDPSSTLYGLFDL</sequence>
<proteinExistence type="predicted"/>
<feature type="region of interest" description="Disordered" evidence="1">
    <location>
        <begin position="90"/>
        <end position="121"/>
    </location>
</feature>